<dbReference type="SUPFAM" id="SSF56935">
    <property type="entry name" value="Porins"/>
    <property type="match status" value="1"/>
</dbReference>
<comment type="caution">
    <text evidence="10">The sequence shown here is derived from an EMBL/GenBank/DDBJ whole genome shotgun (WGS) entry which is preliminary data.</text>
</comment>
<dbReference type="EMBL" id="STFF01000003">
    <property type="protein sequence ID" value="THU39739.1"/>
    <property type="molecule type" value="Genomic_DNA"/>
</dbReference>
<organism evidence="10 11">
    <name type="scientific">Niastella caeni</name>
    <dbReference type="NCBI Taxonomy" id="2569763"/>
    <lineage>
        <taxon>Bacteria</taxon>
        <taxon>Pseudomonadati</taxon>
        <taxon>Bacteroidota</taxon>
        <taxon>Chitinophagia</taxon>
        <taxon>Chitinophagales</taxon>
        <taxon>Chitinophagaceae</taxon>
        <taxon>Niastella</taxon>
    </lineage>
</organism>
<evidence type="ECO:0000256" key="8">
    <source>
        <dbReference type="SAM" id="SignalP"/>
    </source>
</evidence>
<accession>A0A4S8HY56</accession>
<evidence type="ECO:0000256" key="2">
    <source>
        <dbReference type="ARBA" id="ARBA00022448"/>
    </source>
</evidence>
<dbReference type="PROSITE" id="PS00018">
    <property type="entry name" value="EF_HAND_1"/>
    <property type="match status" value="1"/>
</dbReference>
<comment type="similarity">
    <text evidence="7">Belongs to the TonB-dependent receptor family.</text>
</comment>
<dbReference type="Gene3D" id="2.60.40.1120">
    <property type="entry name" value="Carboxypeptidase-like, regulatory domain"/>
    <property type="match status" value="1"/>
</dbReference>
<proteinExistence type="inferred from homology"/>
<evidence type="ECO:0000256" key="3">
    <source>
        <dbReference type="ARBA" id="ARBA00022452"/>
    </source>
</evidence>
<dbReference type="InterPro" id="IPR039426">
    <property type="entry name" value="TonB-dep_rcpt-like"/>
</dbReference>
<keyword evidence="6 7" id="KW-0998">Cell outer membrane</keyword>
<dbReference type="Gene3D" id="2.170.130.10">
    <property type="entry name" value="TonB-dependent receptor, plug domain"/>
    <property type="match status" value="1"/>
</dbReference>
<protein>
    <submittedName>
        <fullName evidence="10">SusC/RagA family TonB-linked outer membrane protein</fullName>
    </submittedName>
</protein>
<dbReference type="InterPro" id="IPR023996">
    <property type="entry name" value="TonB-dep_OMP_SusC/RagA"/>
</dbReference>
<dbReference type="NCBIfam" id="TIGR04057">
    <property type="entry name" value="SusC_RagA_signa"/>
    <property type="match status" value="1"/>
</dbReference>
<feature type="domain" description="TonB-dependent receptor plug" evidence="9">
    <location>
        <begin position="120"/>
        <end position="232"/>
    </location>
</feature>
<dbReference type="AlphaFoldDB" id="A0A4S8HY56"/>
<dbReference type="InterPro" id="IPR012910">
    <property type="entry name" value="Plug_dom"/>
</dbReference>
<dbReference type="PROSITE" id="PS52016">
    <property type="entry name" value="TONB_DEPENDENT_REC_3"/>
    <property type="match status" value="1"/>
</dbReference>
<dbReference type="Pfam" id="PF07715">
    <property type="entry name" value="Plug"/>
    <property type="match status" value="1"/>
</dbReference>
<evidence type="ECO:0000259" key="9">
    <source>
        <dbReference type="Pfam" id="PF07715"/>
    </source>
</evidence>
<evidence type="ECO:0000256" key="6">
    <source>
        <dbReference type="ARBA" id="ARBA00023237"/>
    </source>
</evidence>
<dbReference type="InterPro" id="IPR037066">
    <property type="entry name" value="Plug_dom_sf"/>
</dbReference>
<dbReference type="Proteomes" id="UP000306918">
    <property type="component" value="Unassembled WGS sequence"/>
</dbReference>
<evidence type="ECO:0000313" key="10">
    <source>
        <dbReference type="EMBL" id="THU39739.1"/>
    </source>
</evidence>
<feature type="signal peptide" evidence="8">
    <location>
        <begin position="1"/>
        <end position="24"/>
    </location>
</feature>
<gene>
    <name evidence="10" type="ORF">FAM09_14695</name>
</gene>
<dbReference type="Gene3D" id="2.40.170.20">
    <property type="entry name" value="TonB-dependent receptor, beta-barrel domain"/>
    <property type="match status" value="1"/>
</dbReference>
<keyword evidence="11" id="KW-1185">Reference proteome</keyword>
<dbReference type="Pfam" id="PF13715">
    <property type="entry name" value="CarbopepD_reg_2"/>
    <property type="match status" value="1"/>
</dbReference>
<dbReference type="OrthoDB" id="601301at2"/>
<keyword evidence="2 7" id="KW-0813">Transport</keyword>
<dbReference type="SUPFAM" id="SSF49464">
    <property type="entry name" value="Carboxypeptidase regulatory domain-like"/>
    <property type="match status" value="1"/>
</dbReference>
<comment type="subcellular location">
    <subcellularLocation>
        <location evidence="1 7">Cell outer membrane</location>
        <topology evidence="1 7">Multi-pass membrane protein</topology>
    </subcellularLocation>
</comment>
<keyword evidence="4 7" id="KW-0812">Transmembrane</keyword>
<keyword evidence="8" id="KW-0732">Signal</keyword>
<name>A0A4S8HY56_9BACT</name>
<dbReference type="RefSeq" id="WP_136577871.1">
    <property type="nucleotide sequence ID" value="NZ_STFF01000003.1"/>
</dbReference>
<evidence type="ECO:0000256" key="7">
    <source>
        <dbReference type="PROSITE-ProRule" id="PRU01360"/>
    </source>
</evidence>
<reference evidence="10 11" key="1">
    <citation type="submission" date="2019-04" db="EMBL/GenBank/DDBJ databases">
        <title>Niastella caeni sp. nov., isolated from activated sludge.</title>
        <authorList>
            <person name="Sheng M."/>
        </authorList>
    </citation>
    <scope>NUCLEOTIDE SEQUENCE [LARGE SCALE GENOMIC DNA]</scope>
    <source>
        <strain evidence="10 11">HX-2-15</strain>
    </source>
</reference>
<dbReference type="InterPro" id="IPR008969">
    <property type="entry name" value="CarboxyPept-like_regulatory"/>
</dbReference>
<evidence type="ECO:0000256" key="1">
    <source>
        <dbReference type="ARBA" id="ARBA00004571"/>
    </source>
</evidence>
<dbReference type="NCBIfam" id="TIGR04056">
    <property type="entry name" value="OMP_RagA_SusC"/>
    <property type="match status" value="1"/>
</dbReference>
<evidence type="ECO:0000313" key="11">
    <source>
        <dbReference type="Proteomes" id="UP000306918"/>
    </source>
</evidence>
<dbReference type="InterPro" id="IPR036942">
    <property type="entry name" value="Beta-barrel_TonB_sf"/>
</dbReference>
<keyword evidence="3 7" id="KW-1134">Transmembrane beta strand</keyword>
<evidence type="ECO:0000256" key="4">
    <source>
        <dbReference type="ARBA" id="ARBA00022692"/>
    </source>
</evidence>
<dbReference type="InterPro" id="IPR018247">
    <property type="entry name" value="EF_Hand_1_Ca_BS"/>
</dbReference>
<keyword evidence="5 7" id="KW-0472">Membrane</keyword>
<feature type="chain" id="PRO_5020848505" evidence="8">
    <location>
        <begin position="25"/>
        <end position="1046"/>
    </location>
</feature>
<sequence length="1046" mass="114943">MNCLRLPKLLLLLLGIGSSLLAIAQERTISGKVTDQQTKAPLEGVSIGVKGGTGNTLTNALGEFTLKIPTSESILTFSYVNYLDYQVKAGSGQNIAVTLYKVDKLLEDVVVVGYGTQKRSNINGAVATIKPREIEDLPVADLGAALINRLPGVGVSFASGKPGSTTTINIRNSSVFSGAAGLGITADPLYVIDNIVVRKEDFDNLDATLIEDITFLKDATAAIYGAAGAKGVVLVTTKRGKAGKPKISYAGYYGITDATVKPKVMSAYEHAKMLNDGYELTGASDNNRFSQADLEFLKTSPYKSWYDELWKPSSLNRHTLNVSGGTDKITFFAGANYYKESGNYGDISINKYGLRSGMNAKIIDGLTADVVFASDFSKDNRNTLKGASDETDDQMIRALFLTPQWVPLTINGNPVSWTGPNPPGRWNPAALFKSGNYKWEKSQGLSVNASLEYKPTFLKGLAAKIQFGKLNRNANHKEYFPPYLVYNYNRTGQNSQLYSETLPNTPTQTVSNSDQLGESTTLNGSYQLIGTLSYAHNFRNSDFDIMVGFDQGEGNSENVFFYKNGQLVPGVDEFWAFSNSGQTIRNPTYTASAKRSYLGRMNYVLLNKYSVQVIARYDGSSNFSAANRWGLFPSIGLGWKISEENFFRDKLPFISYMKLRANYGLVGEDRVNARLWESRFTQTTGMLFGTAVTNGLDPNVVPNPDITWEKSRTLNVGADVTLLKNKLNLTVDVYRRYSYDGYDNQSNSIFPPTAGVSAAVVNYGQSLSWGSEFSIGYQTKLSQDWGFSADVNFGFSNSMVLQTYYNPAYLGIYGSNELSLTKGRDPRQYNSSNFGYISKGILRTQEAVDALLAKNPNYLIGGAKPQVGFMDFEDINGDGKIDDNDVTTMFDRTTSIVGFGITFGVTYKSFKLQTNLNLQVGGKKFYDSEARKVPTTLTNAPSFWTDHWTPDNPGARYPRADAPLARENSTFWAVNGTVSHINNAVLTYSLPKALVDRLRLPGMKVALSGRNLLNIINPFEYKDPYTGNFAEYPTLRSVSLGVNVTL</sequence>
<dbReference type="InterPro" id="IPR023997">
    <property type="entry name" value="TonB-dep_OMP_SusC/RagA_CS"/>
</dbReference>
<evidence type="ECO:0000256" key="5">
    <source>
        <dbReference type="ARBA" id="ARBA00023136"/>
    </source>
</evidence>
<dbReference type="GO" id="GO:0009279">
    <property type="term" value="C:cell outer membrane"/>
    <property type="evidence" value="ECO:0007669"/>
    <property type="project" value="UniProtKB-SubCell"/>
</dbReference>